<dbReference type="PANTHER" id="PTHR46302">
    <property type="entry name" value="DOUBLECORTIN DOMAIN-CONTAINING PROTEIN 1"/>
    <property type="match status" value="1"/>
</dbReference>
<evidence type="ECO:0000313" key="2">
    <source>
        <dbReference type="EMBL" id="GCB82066.1"/>
    </source>
</evidence>
<reference evidence="2 3" key="1">
    <citation type="journal article" date="2018" name="Nat. Ecol. Evol.">
        <title>Shark genomes provide insights into elasmobranch evolution and the origin of vertebrates.</title>
        <authorList>
            <person name="Hara Y"/>
            <person name="Yamaguchi K"/>
            <person name="Onimaru K"/>
            <person name="Kadota M"/>
            <person name="Koyanagi M"/>
            <person name="Keeley SD"/>
            <person name="Tatsumi K"/>
            <person name="Tanaka K"/>
            <person name="Motone F"/>
            <person name="Kageyama Y"/>
            <person name="Nozu R"/>
            <person name="Adachi N"/>
            <person name="Nishimura O"/>
            <person name="Nakagawa R"/>
            <person name="Tanegashima C"/>
            <person name="Kiyatake I"/>
            <person name="Matsumoto R"/>
            <person name="Murakumo K"/>
            <person name="Nishida K"/>
            <person name="Terakita A"/>
            <person name="Kuratani S"/>
            <person name="Sato K"/>
            <person name="Hyodo S Kuraku.S."/>
        </authorList>
    </citation>
    <scope>NUCLEOTIDE SEQUENCE [LARGE SCALE GENOMIC DNA]</scope>
</reference>
<feature type="compositionally biased region" description="Basic and acidic residues" evidence="1">
    <location>
        <begin position="77"/>
        <end position="93"/>
    </location>
</feature>
<feature type="non-terminal residue" evidence="2">
    <location>
        <position position="1"/>
    </location>
</feature>
<dbReference type="STRING" id="75743.A0A401Q9N7"/>
<dbReference type="GO" id="GO:0030496">
    <property type="term" value="C:midbody"/>
    <property type="evidence" value="ECO:0007669"/>
    <property type="project" value="TreeGrafter"/>
</dbReference>
<dbReference type="AlphaFoldDB" id="A0A401Q9N7"/>
<name>A0A401Q9N7_SCYTO</name>
<protein>
    <submittedName>
        <fullName evidence="2">Uncharacterized protein</fullName>
    </submittedName>
</protein>
<dbReference type="OrthoDB" id="9999986at2759"/>
<gene>
    <name evidence="2" type="ORF">scyTo_0021516</name>
</gene>
<evidence type="ECO:0000256" key="1">
    <source>
        <dbReference type="SAM" id="MobiDB-lite"/>
    </source>
</evidence>
<organism evidence="2 3">
    <name type="scientific">Scyliorhinus torazame</name>
    <name type="common">Cloudy catshark</name>
    <name type="synonym">Catulus torazame</name>
    <dbReference type="NCBI Taxonomy" id="75743"/>
    <lineage>
        <taxon>Eukaryota</taxon>
        <taxon>Metazoa</taxon>
        <taxon>Chordata</taxon>
        <taxon>Craniata</taxon>
        <taxon>Vertebrata</taxon>
        <taxon>Chondrichthyes</taxon>
        <taxon>Elasmobranchii</taxon>
        <taxon>Galeomorphii</taxon>
        <taxon>Galeoidea</taxon>
        <taxon>Carcharhiniformes</taxon>
        <taxon>Scyliorhinidae</taxon>
        <taxon>Scyliorhinus</taxon>
    </lineage>
</organism>
<dbReference type="GO" id="GO:0008017">
    <property type="term" value="F:microtubule binding"/>
    <property type="evidence" value="ECO:0007669"/>
    <property type="project" value="InterPro"/>
</dbReference>
<comment type="caution">
    <text evidence="2">The sequence shown here is derived from an EMBL/GenBank/DDBJ whole genome shotgun (WGS) entry which is preliminary data.</text>
</comment>
<dbReference type="InterPro" id="IPR043188">
    <property type="entry name" value="DCDC1"/>
</dbReference>
<feature type="compositionally biased region" description="Basic and acidic residues" evidence="1">
    <location>
        <begin position="44"/>
        <end position="70"/>
    </location>
</feature>
<dbReference type="Proteomes" id="UP000288216">
    <property type="component" value="Unassembled WGS sequence"/>
</dbReference>
<accession>A0A401Q9N7</accession>
<dbReference type="GO" id="GO:1902412">
    <property type="term" value="P:regulation of mitotic cytokinesis"/>
    <property type="evidence" value="ECO:0007669"/>
    <property type="project" value="InterPro"/>
</dbReference>
<evidence type="ECO:0000313" key="3">
    <source>
        <dbReference type="Proteomes" id="UP000288216"/>
    </source>
</evidence>
<dbReference type="EMBL" id="BFAA01019260">
    <property type="protein sequence ID" value="GCB82066.1"/>
    <property type="molecule type" value="Genomic_DNA"/>
</dbReference>
<keyword evidence="3" id="KW-1185">Reference proteome</keyword>
<proteinExistence type="predicted"/>
<sequence length="136" mass="15469">LLSTSTQRLGLTRPACRLYTADGSLILTINELTAWAVNEALQEHKSETKHGAQGKDERPKELNAENKEDWADSPTPENDHSEQRLPRVTPEDLKSMDTELVSLIVRNPIEVWVSCGESFVPLNDQKNRIEDFQMRQ</sequence>
<feature type="region of interest" description="Disordered" evidence="1">
    <location>
        <begin position="44"/>
        <end position="93"/>
    </location>
</feature>
<dbReference type="PANTHER" id="PTHR46302:SF3">
    <property type="entry name" value="DOUBLECORTIN DOMAIN-CONTAINING PROTEIN 1"/>
    <property type="match status" value="1"/>
</dbReference>